<feature type="transmembrane region" description="Helical" evidence="2">
    <location>
        <begin position="96"/>
        <end position="121"/>
    </location>
</feature>
<comment type="caution">
    <text evidence="4">The sequence shown here is derived from an EMBL/GenBank/DDBJ whole genome shotgun (WGS) entry which is preliminary data.</text>
</comment>
<dbReference type="Proteomes" id="UP001500443">
    <property type="component" value="Unassembled WGS sequence"/>
</dbReference>
<feature type="domain" description="DUF2510" evidence="3">
    <location>
        <begin position="4"/>
        <end position="40"/>
    </location>
</feature>
<dbReference type="Pfam" id="PF10708">
    <property type="entry name" value="DUF2510"/>
    <property type="match status" value="1"/>
</dbReference>
<dbReference type="EMBL" id="BAAAPF010000203">
    <property type="protein sequence ID" value="GAA2139072.1"/>
    <property type="molecule type" value="Genomic_DNA"/>
</dbReference>
<keyword evidence="2" id="KW-0472">Membrane</keyword>
<evidence type="ECO:0000313" key="5">
    <source>
        <dbReference type="Proteomes" id="UP001500443"/>
    </source>
</evidence>
<feature type="compositionally biased region" description="Gly residues" evidence="1">
    <location>
        <begin position="360"/>
        <end position="372"/>
    </location>
</feature>
<feature type="compositionally biased region" description="Low complexity" evidence="1">
    <location>
        <begin position="32"/>
        <end position="43"/>
    </location>
</feature>
<feature type="compositionally biased region" description="Basic and acidic residues" evidence="1">
    <location>
        <begin position="9"/>
        <end position="24"/>
    </location>
</feature>
<feature type="region of interest" description="Disordered" evidence="1">
    <location>
        <begin position="1"/>
        <end position="93"/>
    </location>
</feature>
<keyword evidence="5" id="KW-1185">Reference proteome</keyword>
<feature type="region of interest" description="Disordered" evidence="1">
    <location>
        <begin position="354"/>
        <end position="378"/>
    </location>
</feature>
<evidence type="ECO:0000313" key="4">
    <source>
        <dbReference type="EMBL" id="GAA2139072.1"/>
    </source>
</evidence>
<evidence type="ECO:0000256" key="1">
    <source>
        <dbReference type="SAM" id="MobiDB-lite"/>
    </source>
</evidence>
<feature type="region of interest" description="Disordered" evidence="1">
    <location>
        <begin position="129"/>
        <end position="212"/>
    </location>
</feature>
<sequence>MAPAGWYPDPDRSDDESPRERRWDGAGWTNEVRPAAVAPDVPAQSPGGAGQQDTPPGGANDAPTEVISGGAEPLGFGPAPPVGPPGKRRWPGRRPLALGIAIGVAAAALVGGGIAGGYAIWGGDDGDEAGGSGPVLVGPDGESRSPAPEESPDGGSGGDPDRSPAPQDPEDGERDPGDSGGGQPPQEVPGEDGFATDLASGIKIPVPDGWKGQSGQIGAGVSVGEYKCPTSPQDTCVRGGVNSVPALALGIDATSPKGVAEKDIEPNAEASYGDEAYGGITSHDEVESGEVTVAGEEGYFVRWKVVTQEGDDGYVQSLAFPSPANSETMVLIRAGFDIADKAPGLDELEEITEGIEEAEGGGAGLPGGGGQPVGAARR</sequence>
<name>A0ABP5L2T3_9ACTN</name>
<keyword evidence="2" id="KW-0812">Transmembrane</keyword>
<accession>A0ABP5L2T3</accession>
<evidence type="ECO:0000256" key="2">
    <source>
        <dbReference type="SAM" id="Phobius"/>
    </source>
</evidence>
<proteinExistence type="predicted"/>
<dbReference type="InterPro" id="IPR018929">
    <property type="entry name" value="DUF2510"/>
</dbReference>
<keyword evidence="2" id="KW-1133">Transmembrane helix</keyword>
<organism evidence="4 5">
    <name type="scientific">Streptomyces synnematoformans</name>
    <dbReference type="NCBI Taxonomy" id="415721"/>
    <lineage>
        <taxon>Bacteria</taxon>
        <taxon>Bacillati</taxon>
        <taxon>Actinomycetota</taxon>
        <taxon>Actinomycetes</taxon>
        <taxon>Kitasatosporales</taxon>
        <taxon>Streptomycetaceae</taxon>
        <taxon>Streptomyces</taxon>
    </lineage>
</organism>
<evidence type="ECO:0000259" key="3">
    <source>
        <dbReference type="Pfam" id="PF10708"/>
    </source>
</evidence>
<protein>
    <submittedName>
        <fullName evidence="4">DUF2510 domain-containing protein</fullName>
    </submittedName>
</protein>
<reference evidence="5" key="1">
    <citation type="journal article" date="2019" name="Int. J. Syst. Evol. Microbiol.">
        <title>The Global Catalogue of Microorganisms (GCM) 10K type strain sequencing project: providing services to taxonomists for standard genome sequencing and annotation.</title>
        <authorList>
            <consortium name="The Broad Institute Genomics Platform"/>
            <consortium name="The Broad Institute Genome Sequencing Center for Infectious Disease"/>
            <person name="Wu L."/>
            <person name="Ma J."/>
        </authorList>
    </citation>
    <scope>NUCLEOTIDE SEQUENCE [LARGE SCALE GENOMIC DNA]</scope>
    <source>
        <strain evidence="5">JCM 15481</strain>
    </source>
</reference>
<gene>
    <name evidence="4" type="ORF">GCM10009802_48920</name>
</gene>